<dbReference type="SUPFAM" id="SSF53474">
    <property type="entry name" value="alpha/beta-Hydrolases"/>
    <property type="match status" value="1"/>
</dbReference>
<name>A0ABW8NGE8_9GAMM</name>
<dbReference type="RefSeq" id="WP_416205372.1">
    <property type="nucleotide sequence ID" value="NZ_JBBKTX010000006.1"/>
</dbReference>
<evidence type="ECO:0000313" key="3">
    <source>
        <dbReference type="Proteomes" id="UP001620597"/>
    </source>
</evidence>
<evidence type="ECO:0000313" key="2">
    <source>
        <dbReference type="EMBL" id="MFK4752033.1"/>
    </source>
</evidence>
<protein>
    <submittedName>
        <fullName evidence="2">DUF6351 family protein</fullName>
    </submittedName>
</protein>
<feature type="domain" description="DUF6351" evidence="1">
    <location>
        <begin position="83"/>
        <end position="725"/>
    </location>
</feature>
<dbReference type="EMBL" id="JBBKTX010000006">
    <property type="protein sequence ID" value="MFK4752033.1"/>
    <property type="molecule type" value="Genomic_DNA"/>
</dbReference>
<comment type="caution">
    <text evidence="2">The sequence shown here is derived from an EMBL/GenBank/DDBJ whole genome shotgun (WGS) entry which is preliminary data.</text>
</comment>
<gene>
    <name evidence="2" type="ORF">WG929_06400</name>
</gene>
<evidence type="ECO:0000259" key="1">
    <source>
        <dbReference type="Pfam" id="PF19878"/>
    </source>
</evidence>
<accession>A0ABW8NGE8</accession>
<organism evidence="2 3">
    <name type="scientific">Oceanobacter antarcticus</name>
    <dbReference type="NCBI Taxonomy" id="3133425"/>
    <lineage>
        <taxon>Bacteria</taxon>
        <taxon>Pseudomonadati</taxon>
        <taxon>Pseudomonadota</taxon>
        <taxon>Gammaproteobacteria</taxon>
        <taxon>Oceanospirillales</taxon>
        <taxon>Oceanospirillaceae</taxon>
        <taxon>Oceanobacter</taxon>
    </lineage>
</organism>
<reference evidence="2 3" key="1">
    <citation type="submission" date="2024-03" db="EMBL/GenBank/DDBJ databases">
        <title>High-quality draft genome sequence of Oceanobacter sp. wDCs-4.</title>
        <authorList>
            <person name="Dong C."/>
        </authorList>
    </citation>
    <scope>NUCLEOTIDE SEQUENCE [LARGE SCALE GENOMIC DNA]</scope>
    <source>
        <strain evidence="3">wDCs-4</strain>
    </source>
</reference>
<dbReference type="Proteomes" id="UP001620597">
    <property type="component" value="Unassembled WGS sequence"/>
</dbReference>
<dbReference type="InterPro" id="IPR029058">
    <property type="entry name" value="AB_hydrolase_fold"/>
</dbReference>
<dbReference type="InterPro" id="IPR045556">
    <property type="entry name" value="DUF6351"/>
</dbReference>
<sequence>MKKGLLVALLLLAAGSGYGYHYYMELRQQAGLDSPWPRVVGIPPHARQTNLPPYQGVFPRFQTLPEEYFHFPIDLGDKGPIEPLNAGSLQYPFLCQSEESGLGQPLVDNTQGWGVPVFAKTPNGKRSDLMIGYSKDCSLPSQLHYLYYLNDDRKYPQRVDADILTVPTNTELLIRAETGTINRSTYTLLMPTTDQDRPADPDTTLWNHKLIYYFKGGISIGFQQGKLRLDRIIKEMRPALEQGYAVIYSTANETNNTYNIRLQEDTARRVKRQFIGRYGQPLYTMGLGGSGGGLQQYLLAQNAPGLIDGGVALIAYPDMVTQTLYALDCELLEYYFDHLASDHLFWRIPANRQAVMGLSVAPDQNTGKQPRMAWLEGLAQLLRGQWPGDTPPGSECNAGWRGSTPLINNPEFHTEWDRFARPVRQHSYWTHWQDNRDVYGTDDSGRAYSPWSNLGVQYGLQALRQHVISPTQFLELNARIGAWKPADNMQPARLWHLGGDPRLYRLTPYSEHNMTHNGNVMAVAPRFHGSLAAAKGAYQAGSVFLGKIDVPIMDVRMYLDPEQNIHHSWAALSIRQRLLDAGTNIGLSPLWITTKPYNPMWNAVAVMDQWLMGINQGLPALQAKPPLARDTCFSKDKQVIATGAQVWDSEWNGKPDGPCSQRMPFFKGSRQVAGDSYAGHTFHCHLQPVEQALAQGLYQPVDMHPYLATLQKIFSHGVCDYRQADLALPKQLIKKPPANE</sequence>
<dbReference type="Pfam" id="PF19878">
    <property type="entry name" value="DUF6351"/>
    <property type="match status" value="1"/>
</dbReference>
<proteinExistence type="predicted"/>
<keyword evidence="3" id="KW-1185">Reference proteome</keyword>